<feature type="domain" description="Reverse transcriptase" evidence="2">
    <location>
        <begin position="962"/>
        <end position="1240"/>
    </location>
</feature>
<organism evidence="3 4">
    <name type="scientific">Coffea arabica</name>
    <name type="common">Arabian coffee</name>
    <dbReference type="NCBI Taxonomy" id="13443"/>
    <lineage>
        <taxon>Eukaryota</taxon>
        <taxon>Viridiplantae</taxon>
        <taxon>Streptophyta</taxon>
        <taxon>Embryophyta</taxon>
        <taxon>Tracheophyta</taxon>
        <taxon>Spermatophyta</taxon>
        <taxon>Magnoliopsida</taxon>
        <taxon>eudicotyledons</taxon>
        <taxon>Gunneridae</taxon>
        <taxon>Pentapetalae</taxon>
        <taxon>asterids</taxon>
        <taxon>lamiids</taxon>
        <taxon>Gentianales</taxon>
        <taxon>Rubiaceae</taxon>
        <taxon>Ixoroideae</taxon>
        <taxon>Gardenieae complex</taxon>
        <taxon>Bertiereae - Coffeeae clade</taxon>
        <taxon>Coffeeae</taxon>
        <taxon>Coffea</taxon>
    </lineage>
</organism>
<name>A0ABM4UFI8_COFAR</name>
<dbReference type="CDD" id="cd06222">
    <property type="entry name" value="RNase_H_like"/>
    <property type="match status" value="1"/>
</dbReference>
<dbReference type="SUPFAM" id="SSF53098">
    <property type="entry name" value="Ribonuclease H-like"/>
    <property type="match status" value="1"/>
</dbReference>
<dbReference type="Pfam" id="PF14111">
    <property type="entry name" value="DUF4283"/>
    <property type="match status" value="1"/>
</dbReference>
<dbReference type="Pfam" id="PF13456">
    <property type="entry name" value="RVT_3"/>
    <property type="match status" value="1"/>
</dbReference>
<dbReference type="PANTHER" id="PTHR33116:SF80">
    <property type="entry name" value="REVERSE TRANSCRIPTASE ZINC-BINDING DOMAIN-CONTAINING PROTEIN"/>
    <property type="match status" value="1"/>
</dbReference>
<evidence type="ECO:0000256" key="1">
    <source>
        <dbReference type="SAM" id="MobiDB-lite"/>
    </source>
</evidence>
<dbReference type="PROSITE" id="PS50878">
    <property type="entry name" value="RT_POL"/>
    <property type="match status" value="1"/>
</dbReference>
<dbReference type="InterPro" id="IPR025558">
    <property type="entry name" value="DUF4283"/>
</dbReference>
<dbReference type="RefSeq" id="XP_071906048.1">
    <property type="nucleotide sequence ID" value="XM_072049947.1"/>
</dbReference>
<reference evidence="4" key="1">
    <citation type="submission" date="2025-08" db="UniProtKB">
        <authorList>
            <consortium name="RefSeq"/>
        </authorList>
    </citation>
    <scope>IDENTIFICATION</scope>
    <source>
        <tissue evidence="4">Leaves</tissue>
    </source>
</reference>
<accession>A0ABM4UFI8</accession>
<dbReference type="Pfam" id="PF13966">
    <property type="entry name" value="zf-RVT"/>
    <property type="match status" value="1"/>
</dbReference>
<feature type="region of interest" description="Disordered" evidence="1">
    <location>
        <begin position="267"/>
        <end position="318"/>
    </location>
</feature>
<dbReference type="InterPro" id="IPR002156">
    <property type="entry name" value="RNaseH_domain"/>
</dbReference>
<dbReference type="InterPro" id="IPR044730">
    <property type="entry name" value="RNase_H-like_dom_plant"/>
</dbReference>
<dbReference type="PANTHER" id="PTHR33116">
    <property type="entry name" value="REVERSE TRANSCRIPTASE ZINC-BINDING DOMAIN-CONTAINING PROTEIN-RELATED-RELATED"/>
    <property type="match status" value="1"/>
</dbReference>
<dbReference type="Proteomes" id="UP001652660">
    <property type="component" value="Chromosome 5c"/>
</dbReference>
<dbReference type="InterPro" id="IPR005135">
    <property type="entry name" value="Endo/exonuclease/phosphatase"/>
</dbReference>
<dbReference type="Gene3D" id="3.60.10.10">
    <property type="entry name" value="Endonuclease/exonuclease/phosphatase"/>
    <property type="match status" value="1"/>
</dbReference>
<evidence type="ECO:0000313" key="4">
    <source>
        <dbReference type="RefSeq" id="XP_071906048.1"/>
    </source>
</evidence>
<protein>
    <recommendedName>
        <fullName evidence="2">Reverse transcriptase domain-containing protein</fullName>
    </recommendedName>
</protein>
<keyword evidence="3" id="KW-1185">Reference proteome</keyword>
<dbReference type="Pfam" id="PF00078">
    <property type="entry name" value="RVT_1"/>
    <property type="match status" value="1"/>
</dbReference>
<dbReference type="Gene3D" id="3.30.420.10">
    <property type="entry name" value="Ribonuclease H-like superfamily/Ribonuclease H"/>
    <property type="match status" value="1"/>
</dbReference>
<dbReference type="SUPFAM" id="SSF56672">
    <property type="entry name" value="DNA/RNA polymerases"/>
    <property type="match status" value="1"/>
</dbReference>
<proteinExistence type="predicted"/>
<dbReference type="InterPro" id="IPR012337">
    <property type="entry name" value="RNaseH-like_sf"/>
</dbReference>
<dbReference type="SUPFAM" id="SSF56219">
    <property type="entry name" value="DNase I-like"/>
    <property type="match status" value="1"/>
</dbReference>
<sequence length="1803" mass="202487">MAAAVPQGGGGDSHGGCSDAGGRSKPPLSFAAVVADRGKVDGFNPGAVATYRGEPAFRISRAEILELARPFEHALVGRFAYSRPPMEVVRKFILSLGLKGDCAVALLDTKHVLLRPTVEEDYTRLFMRRTWFIRSSPMTISKWSLDFTANKEASIAPVWVSFPGLPLPFFGKNPLMKLASVLGRLMKIDAATGNLRRPSVARVLVEIDVSRVPVKRLWIGDDEYGFWQSVEYEKWPAFCSFCERFGHVQQDCFKKFPDLKPVAAQTMASSGAVGDHGRLKGREEDEGEQGGGRGSCRRRRLQEKAAPGEGWVNPGTGEDGVVEGFQQTTVEGGCKGDKAGQATDMLGVAVIEEAGAGDPDSRGLQALLLAPDGRKGDEMTLSNTFAALEGESEELLEMGNPRGARSLSPVRGEAKRWVSMQELRQAQMQLTRRLKAGRLERFWSAGTGKMAEGQLQNTLDSSMGQIRRGNKARRQGVGVQEIGMHSVLMLSPINFLVWNIRGASKKDSLRYLKKMKHDYNIKILVLLEPMLEDGRLEYVQRFLGCSSAASYAERKIWVLWELPLHIAFNTHADQLVDMELNFPTGKVFFSAVYARCTGVARRPLWGIMEMLAGERQSPWMLAGDFNVISEASERQGGAPPNARNMEEFNQAVFNSGLAPVDFEGTPFTWTNGTVWQRLDRVLANSAWTEQYAISKVLHLARGRSDHAPLLIKCGMAGRGSAAFRFLNVWTRHDAFLGLVRRAWEEGIPVRTMPELHRKLAAVRSKLRVWNKEVFGNIGDRVVELGQIMKAKEERYDREHTTAAKIDYHEARAAYMHQLAIECAFWRQRSRVKWIHEGDANTAFFHAVVRQRRAANYIGRIRSPAGQWLTSTEDIKESAVQFFEQLFTSDRSTDRHPALTFPLPRVSREDNESLVLLPTMEEVREVVFSIHTDSAAGPDGFGSGFYQACWEIIKVDLVTAVQDFFQGGWLSKGITNTSIVLIPKVQGASSWQEFRPISLCNVSSKIVSKIVANRLNRLLPALISSWQSGFVPGRQIMDNILLAQEHAQELDRRLEISNLMLKLDMEKAYDRVEWSFLLFMLREFGFEENVVDLIFRLVANNWFSVLINGEQAGFFKSTRGVRQGDPISPSLFLLVAEFFGRGLEALFQAGRHRFFHTGGMKVPYLAFADDVIVFTRLSREGLEEVAEFFKIYQQYSGQKINVDKSCFVCPSGTPDGHVQLVTSILRFQRHFFPMIYLGVPISRGRSASIAFDGIVAKVRARVSHWSTRLLSTGGKLILIKHVLNSMPLYLLQVLKPPKSVLTTLGRVFNAFLWDKNQQDKRIHWASWESMCFPTEEGGVGVRSLEDMVKAFSCKLWWKLRQRRSVWAEYMFSKYIGDQHPSHAIAIRPKGTWKRLIGIREMAEANIVWSLGPGMVDFWLDTWCEQGPLQPLVIADGDRPHFLVAEFLGREGWNKERLLQWLPMHLVEKVVEVPFDLEGQDQIMWSPSSSAGFSLSSAWESCRRRQGRSSMYGMVWSRGVMLKMSMFSWRLLRGFVPVDSVIRQRGIPFASRCSCCLEEKESVLHLFVNGPVATEGRNKARFEGQAFSAQQVSWEVDNFVQDMGRAGRLRKVQFYGDMEDTWARLASPGIRHRRPTVVSWHRPPSHRSKLNTDASVINGRATGGGVLRDSEGRLIFAFYKEFGEKGVLGAEELALQEGLRECVTRGVQGVLVEVDSAALVSLVNSSVLGGWVLCNLLRRIRRLLRQVVGTVTHIYREANMVADRLAALQGGTSSAFESVRQLPRDVRGCLAMDARECPSIRLVSG</sequence>
<dbReference type="InterPro" id="IPR036397">
    <property type="entry name" value="RNaseH_sf"/>
</dbReference>
<dbReference type="InterPro" id="IPR043502">
    <property type="entry name" value="DNA/RNA_pol_sf"/>
</dbReference>
<dbReference type="InterPro" id="IPR036691">
    <property type="entry name" value="Endo/exonu/phosph_ase_sf"/>
</dbReference>
<dbReference type="InterPro" id="IPR026960">
    <property type="entry name" value="RVT-Znf"/>
</dbReference>
<feature type="region of interest" description="Disordered" evidence="1">
    <location>
        <begin position="1"/>
        <end position="22"/>
    </location>
</feature>
<gene>
    <name evidence="4" type="primary">LOC140007245</name>
</gene>
<dbReference type="CDD" id="cd01650">
    <property type="entry name" value="RT_nLTR_like"/>
    <property type="match status" value="1"/>
</dbReference>
<dbReference type="InterPro" id="IPR000477">
    <property type="entry name" value="RT_dom"/>
</dbReference>
<dbReference type="GeneID" id="140007245"/>
<evidence type="ECO:0000259" key="2">
    <source>
        <dbReference type="PROSITE" id="PS50878"/>
    </source>
</evidence>
<evidence type="ECO:0000313" key="3">
    <source>
        <dbReference type="Proteomes" id="UP001652660"/>
    </source>
</evidence>
<dbReference type="Pfam" id="PF03372">
    <property type="entry name" value="Exo_endo_phos"/>
    <property type="match status" value="1"/>
</dbReference>